<dbReference type="GO" id="GO:0004843">
    <property type="term" value="F:cysteine-type deubiquitinase activity"/>
    <property type="evidence" value="ECO:0007669"/>
    <property type="project" value="InterPro"/>
</dbReference>
<dbReference type="Gene3D" id="3.90.70.10">
    <property type="entry name" value="Cysteine proteinases"/>
    <property type="match status" value="1"/>
</dbReference>
<dbReference type="PROSITE" id="PS00973">
    <property type="entry name" value="USP_2"/>
    <property type="match status" value="1"/>
</dbReference>
<dbReference type="InterPro" id="IPR028889">
    <property type="entry name" value="USP"/>
</dbReference>
<dbReference type="PROSITE" id="PS50235">
    <property type="entry name" value="USP_3"/>
    <property type="match status" value="1"/>
</dbReference>
<gene>
    <name evidence="2" type="ORF">CCH79_00012897</name>
</gene>
<dbReference type="Pfam" id="PF00443">
    <property type="entry name" value="UCH"/>
    <property type="match status" value="1"/>
</dbReference>
<dbReference type="STRING" id="33528.ENSGAFP00000005377"/>
<protein>
    <recommendedName>
        <fullName evidence="1">USP domain-containing protein</fullName>
    </recommendedName>
</protein>
<dbReference type="InterPro" id="IPR001394">
    <property type="entry name" value="Peptidase_C19_UCH"/>
</dbReference>
<feature type="domain" description="USP" evidence="1">
    <location>
        <begin position="1"/>
        <end position="254"/>
    </location>
</feature>
<dbReference type="InterPro" id="IPR050164">
    <property type="entry name" value="Peptidase_C19"/>
</dbReference>
<dbReference type="PANTHER" id="PTHR24006">
    <property type="entry name" value="UBIQUITIN CARBOXYL-TERMINAL HYDROLASE"/>
    <property type="match status" value="1"/>
</dbReference>
<dbReference type="InterPro" id="IPR038765">
    <property type="entry name" value="Papain-like_cys_pep_sf"/>
</dbReference>
<dbReference type="GO" id="GO:0005634">
    <property type="term" value="C:nucleus"/>
    <property type="evidence" value="ECO:0007669"/>
    <property type="project" value="TreeGrafter"/>
</dbReference>
<evidence type="ECO:0000313" key="2">
    <source>
        <dbReference type="EMBL" id="PWA28887.1"/>
    </source>
</evidence>
<reference evidence="2 3" key="1">
    <citation type="journal article" date="2018" name="G3 (Bethesda)">
        <title>A High-Quality Reference Genome for the Invasive Mosquitofish Gambusia affinis Using a Chicago Library.</title>
        <authorList>
            <person name="Hoffberg S.L."/>
            <person name="Troendle N.J."/>
            <person name="Glenn T.C."/>
            <person name="Mahmud O."/>
            <person name="Louha S."/>
            <person name="Chalopin D."/>
            <person name="Bennetzen J.L."/>
            <person name="Mauricio R."/>
        </authorList>
    </citation>
    <scope>NUCLEOTIDE SEQUENCE [LARGE SCALE GENOMIC DNA]</scope>
    <source>
        <strain evidence="2">NE01/NJP1002.9</strain>
        <tissue evidence="2">Muscle</tissue>
    </source>
</reference>
<dbReference type="AlphaFoldDB" id="A0A315W069"/>
<feature type="non-terminal residue" evidence="2">
    <location>
        <position position="254"/>
    </location>
</feature>
<dbReference type="EMBL" id="NHOQ01000739">
    <property type="protein sequence ID" value="PWA28887.1"/>
    <property type="molecule type" value="Genomic_DNA"/>
</dbReference>
<name>A0A315W069_GAMAF</name>
<dbReference type="InterPro" id="IPR018200">
    <property type="entry name" value="USP_CS"/>
</dbReference>
<comment type="caution">
    <text evidence="2">The sequence shown here is derived from an EMBL/GenBank/DDBJ whole genome shotgun (WGS) entry which is preliminary data.</text>
</comment>
<dbReference type="PANTHER" id="PTHR24006:SF899">
    <property type="entry name" value="UBIQUITIN CARBOXYL-TERMINAL HYDROLASE"/>
    <property type="match status" value="1"/>
</dbReference>
<sequence>MTEDFRETVTRLTSPREANIDHLLKELFEELQKGRVYWSNSADPRNILRALEVNNVHEQQDAAEYFERILRKTSGDAAKIFHGWLSHRTTCLKCKIPTDSEGPFWHLPLELEDSLGRNYSVEKGINKFFTETEFNGDNQMYCEICDTKVDANRKYVITHHPDVLILMLKRFDFSYQWMSYIKIHCNADVPHTIRIPENQIYELYAVVEHFGDLRGGHYQAVIKSRDEGDQWFVFNDSSVTKLGRNPFPDNENIV</sequence>
<accession>A0A315W069</accession>
<dbReference type="GO" id="GO:0005829">
    <property type="term" value="C:cytosol"/>
    <property type="evidence" value="ECO:0007669"/>
    <property type="project" value="TreeGrafter"/>
</dbReference>
<dbReference type="GO" id="GO:0016579">
    <property type="term" value="P:protein deubiquitination"/>
    <property type="evidence" value="ECO:0007669"/>
    <property type="project" value="InterPro"/>
</dbReference>
<evidence type="ECO:0000313" key="3">
    <source>
        <dbReference type="Proteomes" id="UP000250572"/>
    </source>
</evidence>
<evidence type="ECO:0000259" key="1">
    <source>
        <dbReference type="PROSITE" id="PS50235"/>
    </source>
</evidence>
<dbReference type="SUPFAM" id="SSF54001">
    <property type="entry name" value="Cysteine proteinases"/>
    <property type="match status" value="1"/>
</dbReference>
<keyword evidence="3" id="KW-1185">Reference proteome</keyword>
<dbReference type="Proteomes" id="UP000250572">
    <property type="component" value="Unassembled WGS sequence"/>
</dbReference>
<organism evidence="2 3">
    <name type="scientific">Gambusia affinis</name>
    <name type="common">Western mosquitofish</name>
    <name type="synonym">Heterandria affinis</name>
    <dbReference type="NCBI Taxonomy" id="33528"/>
    <lineage>
        <taxon>Eukaryota</taxon>
        <taxon>Metazoa</taxon>
        <taxon>Chordata</taxon>
        <taxon>Craniata</taxon>
        <taxon>Vertebrata</taxon>
        <taxon>Euteleostomi</taxon>
        <taxon>Actinopterygii</taxon>
        <taxon>Neopterygii</taxon>
        <taxon>Teleostei</taxon>
        <taxon>Neoteleostei</taxon>
        <taxon>Acanthomorphata</taxon>
        <taxon>Ovalentaria</taxon>
        <taxon>Atherinomorphae</taxon>
        <taxon>Cyprinodontiformes</taxon>
        <taxon>Poeciliidae</taxon>
        <taxon>Poeciliinae</taxon>
        <taxon>Gambusia</taxon>
    </lineage>
</organism>
<proteinExistence type="predicted"/>